<keyword evidence="3 4" id="KW-0865">Zymogen</keyword>
<evidence type="ECO:0000256" key="4">
    <source>
        <dbReference type="HAMAP-Rule" id="MF_00626"/>
    </source>
</evidence>
<dbReference type="InterPro" id="IPR005080">
    <property type="entry name" value="Peptidase_A25"/>
</dbReference>
<evidence type="ECO:0000313" key="5">
    <source>
        <dbReference type="EMBL" id="MBC8539546.1"/>
    </source>
</evidence>
<sequence>MRNVRTDLALEAHELFMEAAEEIAGIELSDRSEGEIHITHVAVKDKEASQKIGKPIGNYVTLELPDLRYIDKNLYETACKKISAEIGELLKGIDPKRPILIIGLGNRSITSDSLGPAVIDRLMITRHLFHYAPEAVSDNLGSVCAIAPGVLGVTGIETGEIIAGVCEKVHPCAVICVDALAARNIDRVTRTIQICDTGINPGAGVGNNRKEISQNTLGVPVIAVGVPTVVDAATITDDTLNLVIDNLLSQNDDNTAFFKMLKGLNPEDRFGLIKESVSKSMPNFMTTPKEIDILIDKTAEVVANGINFALHKDITFEDIDIYVS</sequence>
<dbReference type="Pfam" id="PF03418">
    <property type="entry name" value="Peptidase_A25"/>
    <property type="match status" value="1"/>
</dbReference>
<dbReference type="AlphaFoldDB" id="A0A926DKK4"/>
<organism evidence="5 6">
    <name type="scientific">Congzhengia minquanensis</name>
    <dbReference type="NCBI Taxonomy" id="2763657"/>
    <lineage>
        <taxon>Bacteria</taxon>
        <taxon>Bacillati</taxon>
        <taxon>Bacillota</taxon>
        <taxon>Clostridia</taxon>
        <taxon>Eubacteriales</taxon>
        <taxon>Oscillospiraceae</taxon>
        <taxon>Congzhengia</taxon>
    </lineage>
</organism>
<keyword evidence="2 4" id="KW-0378">Hydrolase</keyword>
<gene>
    <name evidence="4" type="primary">gpr</name>
    <name evidence="5" type="ORF">H8698_00970</name>
</gene>
<comment type="function">
    <text evidence="4">Initiates the rapid degradation of small, acid-soluble proteins during spore germination.</text>
</comment>
<comment type="catalytic activity">
    <reaction evidence="4">
        <text>Endopeptidase action with P4 Glu or Asp, P1 preferably Glu &gt; Asp, P1' hydrophobic and P2' Ala.</text>
        <dbReference type="EC" id="3.4.24.78"/>
    </reaction>
</comment>
<dbReference type="Proteomes" id="UP000611762">
    <property type="component" value="Unassembled WGS sequence"/>
</dbReference>
<evidence type="ECO:0000313" key="6">
    <source>
        <dbReference type="Proteomes" id="UP000611762"/>
    </source>
</evidence>
<comment type="PTM">
    <text evidence="4">Autoproteolytically processed. The inactive tetrameric zymogen termed p46 autoprocesses to a smaller form termed p41, which is active only during spore germination.</text>
</comment>
<dbReference type="EMBL" id="JACRSU010000001">
    <property type="protein sequence ID" value="MBC8539546.1"/>
    <property type="molecule type" value="Genomic_DNA"/>
</dbReference>
<dbReference type="GO" id="GO:0004222">
    <property type="term" value="F:metalloendopeptidase activity"/>
    <property type="evidence" value="ECO:0007669"/>
    <property type="project" value="UniProtKB-UniRule"/>
</dbReference>
<dbReference type="EC" id="3.4.24.78" evidence="4"/>
<feature type="chain" id="PRO_5038198434" description="Germination protease" evidence="4">
    <location>
        <begin position="8"/>
        <end position="324"/>
    </location>
</feature>
<keyword evidence="6" id="KW-1185">Reference proteome</keyword>
<evidence type="ECO:0000256" key="2">
    <source>
        <dbReference type="ARBA" id="ARBA00022801"/>
    </source>
</evidence>
<dbReference type="GO" id="GO:0009847">
    <property type="term" value="P:spore germination"/>
    <property type="evidence" value="ECO:0007669"/>
    <property type="project" value="UniProtKB-UniRule"/>
</dbReference>
<protein>
    <recommendedName>
        <fullName evidence="4">Germination protease</fullName>
        <ecNumber evidence="4">3.4.24.78</ecNumber>
    </recommendedName>
    <alternativeName>
        <fullName evidence="4">GPR endopeptidase</fullName>
    </alternativeName>
    <alternativeName>
        <fullName evidence="4">Germination proteinase</fullName>
    </alternativeName>
    <alternativeName>
        <fullName evidence="4">Spore protease</fullName>
    </alternativeName>
</protein>
<accession>A0A926DKK4</accession>
<comment type="subunit">
    <text evidence="4">Homotetramer.</text>
</comment>
<keyword evidence="1 4" id="KW-0645">Protease</keyword>
<dbReference type="InterPro" id="IPR023430">
    <property type="entry name" value="Pept_HybD-like_dom_sf"/>
</dbReference>
<dbReference type="GO" id="GO:0006508">
    <property type="term" value="P:proteolysis"/>
    <property type="evidence" value="ECO:0007669"/>
    <property type="project" value="UniProtKB-UniRule"/>
</dbReference>
<evidence type="ECO:0000256" key="1">
    <source>
        <dbReference type="ARBA" id="ARBA00022670"/>
    </source>
</evidence>
<evidence type="ECO:0000256" key="3">
    <source>
        <dbReference type="ARBA" id="ARBA00023145"/>
    </source>
</evidence>
<dbReference type="HAMAP" id="MF_00626">
    <property type="entry name" value="Germination_prot"/>
    <property type="match status" value="1"/>
</dbReference>
<feature type="propeptide" id="PRO_5038198435" evidence="4">
    <location>
        <begin position="1"/>
        <end position="7"/>
    </location>
</feature>
<reference evidence="5" key="1">
    <citation type="submission" date="2020-08" db="EMBL/GenBank/DDBJ databases">
        <title>Genome public.</title>
        <authorList>
            <person name="Liu C."/>
            <person name="Sun Q."/>
        </authorList>
    </citation>
    <scope>NUCLEOTIDE SEQUENCE</scope>
    <source>
        <strain evidence="5">H8</strain>
    </source>
</reference>
<dbReference type="SUPFAM" id="SSF53163">
    <property type="entry name" value="HybD-like"/>
    <property type="match status" value="1"/>
</dbReference>
<dbReference type="PIRSF" id="PIRSF019549">
    <property type="entry name" value="Peptidase_A25"/>
    <property type="match status" value="1"/>
</dbReference>
<proteinExistence type="inferred from homology"/>
<name>A0A926DKK4_9FIRM</name>
<comment type="similarity">
    <text evidence="4">Belongs to the peptidase A25 family.</text>
</comment>
<dbReference type="NCBIfam" id="TIGR01441">
    <property type="entry name" value="GPR"/>
    <property type="match status" value="1"/>
</dbReference>
<comment type="caution">
    <text evidence="5">The sequence shown here is derived from an EMBL/GenBank/DDBJ whole genome shotgun (WGS) entry which is preliminary data.</text>
</comment>
<dbReference type="RefSeq" id="WP_177680441.1">
    <property type="nucleotide sequence ID" value="NZ_JACRSU010000001.1"/>
</dbReference>
<dbReference type="Gene3D" id="3.40.50.1450">
    <property type="entry name" value="HybD-like"/>
    <property type="match status" value="1"/>
</dbReference>